<keyword evidence="1" id="KW-0472">Membrane</keyword>
<gene>
    <name evidence="2" type="ORF">AVEN_142583_1</name>
</gene>
<comment type="caution">
    <text evidence="2">The sequence shown here is derived from an EMBL/GenBank/DDBJ whole genome shotgun (WGS) entry which is preliminary data.</text>
</comment>
<reference evidence="2 3" key="1">
    <citation type="journal article" date="2019" name="Sci. Rep.">
        <title>Orb-weaving spider Araneus ventricosus genome elucidates the spidroin gene catalogue.</title>
        <authorList>
            <person name="Kono N."/>
            <person name="Nakamura H."/>
            <person name="Ohtoshi R."/>
            <person name="Moran D.A.P."/>
            <person name="Shinohara A."/>
            <person name="Yoshida Y."/>
            <person name="Fujiwara M."/>
            <person name="Mori M."/>
            <person name="Tomita M."/>
            <person name="Arakawa K."/>
        </authorList>
    </citation>
    <scope>NUCLEOTIDE SEQUENCE [LARGE SCALE GENOMIC DNA]</scope>
</reference>
<name>A0A4Y2CG23_ARAVE</name>
<accession>A0A4Y2CG23</accession>
<protein>
    <submittedName>
        <fullName evidence="2">Uncharacterized protein</fullName>
    </submittedName>
</protein>
<feature type="transmembrane region" description="Helical" evidence="1">
    <location>
        <begin position="56"/>
        <end position="75"/>
    </location>
</feature>
<keyword evidence="1" id="KW-1133">Transmembrane helix</keyword>
<dbReference type="AlphaFoldDB" id="A0A4Y2CG23"/>
<sequence length="131" mass="15205">MISGALTNEAERNTHRILQRLYHKFSRHHLKFKFQETATVQGTLTLWKIYVLDRSLIVSSFAALITYGILIGSLGKKEDALKRYQTHQAHLCRIYVRSEADSVERKLHQRLVTLRHSFVCVQILSAKTAKR</sequence>
<keyword evidence="1" id="KW-0812">Transmembrane</keyword>
<dbReference type="EMBL" id="BGPR01000189">
    <property type="protein sequence ID" value="GBM03303.1"/>
    <property type="molecule type" value="Genomic_DNA"/>
</dbReference>
<evidence type="ECO:0000313" key="3">
    <source>
        <dbReference type="Proteomes" id="UP000499080"/>
    </source>
</evidence>
<evidence type="ECO:0000256" key="1">
    <source>
        <dbReference type="SAM" id="Phobius"/>
    </source>
</evidence>
<keyword evidence="3" id="KW-1185">Reference proteome</keyword>
<organism evidence="2 3">
    <name type="scientific">Araneus ventricosus</name>
    <name type="common">Orbweaver spider</name>
    <name type="synonym">Epeira ventricosa</name>
    <dbReference type="NCBI Taxonomy" id="182803"/>
    <lineage>
        <taxon>Eukaryota</taxon>
        <taxon>Metazoa</taxon>
        <taxon>Ecdysozoa</taxon>
        <taxon>Arthropoda</taxon>
        <taxon>Chelicerata</taxon>
        <taxon>Arachnida</taxon>
        <taxon>Araneae</taxon>
        <taxon>Araneomorphae</taxon>
        <taxon>Entelegynae</taxon>
        <taxon>Araneoidea</taxon>
        <taxon>Araneidae</taxon>
        <taxon>Araneus</taxon>
    </lineage>
</organism>
<proteinExistence type="predicted"/>
<dbReference type="Proteomes" id="UP000499080">
    <property type="component" value="Unassembled WGS sequence"/>
</dbReference>
<evidence type="ECO:0000313" key="2">
    <source>
        <dbReference type="EMBL" id="GBM03303.1"/>
    </source>
</evidence>